<keyword evidence="8" id="KW-1185">Reference proteome</keyword>
<evidence type="ECO:0000256" key="5">
    <source>
        <dbReference type="ARBA" id="ARBA00052838"/>
    </source>
</evidence>
<dbReference type="EMBL" id="GL871056">
    <property type="protein sequence ID" value="EGC35538.1"/>
    <property type="molecule type" value="Genomic_DNA"/>
</dbReference>
<dbReference type="Gene3D" id="3.30.2140.20">
    <property type="match status" value="1"/>
</dbReference>
<evidence type="ECO:0000256" key="4">
    <source>
        <dbReference type="ARBA" id="ARBA00023315"/>
    </source>
</evidence>
<comment type="catalytic activity">
    <reaction evidence="5">
        <text>an arylamine + acetyl-CoA = an N-acetylarylamine + CoA</text>
        <dbReference type="Rhea" id="RHEA:16613"/>
        <dbReference type="ChEBI" id="CHEBI:13790"/>
        <dbReference type="ChEBI" id="CHEBI:50471"/>
        <dbReference type="ChEBI" id="CHEBI:57287"/>
        <dbReference type="ChEBI" id="CHEBI:57288"/>
        <dbReference type="EC" id="2.3.1.5"/>
    </reaction>
</comment>
<name>F0ZKG5_DICPU</name>
<dbReference type="SUPFAM" id="SSF54001">
    <property type="entry name" value="Cysteine proteinases"/>
    <property type="match status" value="1"/>
</dbReference>
<keyword evidence="4 6" id="KW-0012">Acyltransferase</keyword>
<evidence type="ECO:0000256" key="1">
    <source>
        <dbReference type="ARBA" id="ARBA00006547"/>
    </source>
</evidence>
<dbReference type="KEGG" id="dpp:DICPUDRAFT_33247"/>
<keyword evidence="3 6" id="KW-0808">Transferase</keyword>
<dbReference type="GeneID" id="10501249"/>
<reference evidence="8" key="1">
    <citation type="journal article" date="2011" name="Genome Biol.">
        <title>Comparative genomics of the social amoebae Dictyostelium discoideum and Dictyostelium purpureum.</title>
        <authorList>
            <consortium name="US DOE Joint Genome Institute (JGI-PGF)"/>
            <person name="Sucgang R."/>
            <person name="Kuo A."/>
            <person name="Tian X."/>
            <person name="Salerno W."/>
            <person name="Parikh A."/>
            <person name="Feasley C.L."/>
            <person name="Dalin E."/>
            <person name="Tu H."/>
            <person name="Huang E."/>
            <person name="Barry K."/>
            <person name="Lindquist E."/>
            <person name="Shapiro H."/>
            <person name="Bruce D."/>
            <person name="Schmutz J."/>
            <person name="Salamov A."/>
            <person name="Fey P."/>
            <person name="Gaudet P."/>
            <person name="Anjard C."/>
            <person name="Babu M.M."/>
            <person name="Basu S."/>
            <person name="Bushmanova Y."/>
            <person name="van der Wel H."/>
            <person name="Katoh-Kurasawa M."/>
            <person name="Dinh C."/>
            <person name="Coutinho P.M."/>
            <person name="Saito T."/>
            <person name="Elias M."/>
            <person name="Schaap P."/>
            <person name="Kay R.R."/>
            <person name="Henrissat B."/>
            <person name="Eichinger L."/>
            <person name="Rivero F."/>
            <person name="Putnam N.H."/>
            <person name="West C.M."/>
            <person name="Loomis W.F."/>
            <person name="Chisholm R.L."/>
            <person name="Shaulsky G."/>
            <person name="Strassmann J.E."/>
            <person name="Queller D.C."/>
            <person name="Kuspa A."/>
            <person name="Grigoriev I.V."/>
        </authorList>
    </citation>
    <scope>NUCLEOTIDE SEQUENCE [LARGE SCALE GENOMIC DNA]</scope>
    <source>
        <strain evidence="8">QSDP1</strain>
    </source>
</reference>
<dbReference type="PANTHER" id="PTHR11786">
    <property type="entry name" value="N-HYDROXYARYLAMINE O-ACETYLTRANSFERASE"/>
    <property type="match status" value="1"/>
</dbReference>
<dbReference type="InterPro" id="IPR038765">
    <property type="entry name" value="Papain-like_cys_pep_sf"/>
</dbReference>
<dbReference type="InterPro" id="IPR001447">
    <property type="entry name" value="Arylamine_N-AcTrfase"/>
</dbReference>
<evidence type="ECO:0000313" key="7">
    <source>
        <dbReference type="EMBL" id="EGC35538.1"/>
    </source>
</evidence>
<dbReference type="FunCoup" id="F0ZKG5">
    <property type="interactions" value="2"/>
</dbReference>
<dbReference type="OrthoDB" id="17550at2759"/>
<evidence type="ECO:0000256" key="6">
    <source>
        <dbReference type="RuleBase" id="RU003452"/>
    </source>
</evidence>
<gene>
    <name evidence="7" type="ORF">DICPUDRAFT_33247</name>
</gene>
<evidence type="ECO:0000256" key="2">
    <source>
        <dbReference type="ARBA" id="ARBA00012701"/>
    </source>
</evidence>
<dbReference type="PANTHER" id="PTHR11786:SF9">
    <property type="entry name" value="ARYLAMINE N-ACETYLTRANSFERASE 1-RELATED"/>
    <property type="match status" value="1"/>
</dbReference>
<dbReference type="AlphaFoldDB" id="F0ZKG5"/>
<dbReference type="FunFam" id="3.30.2140.20:FF:000002">
    <property type="entry name" value="Arylamine N-acetyltransferase"/>
    <property type="match status" value="1"/>
</dbReference>
<dbReference type="VEuPathDB" id="AmoebaDB:DICPUDRAFT_33247"/>
<dbReference type="eggNOG" id="ENOG502RI6E">
    <property type="taxonomic scope" value="Eukaryota"/>
</dbReference>
<dbReference type="InterPro" id="IPR053710">
    <property type="entry name" value="Arylamine_NAT_domain_sf"/>
</dbReference>
<evidence type="ECO:0000313" key="8">
    <source>
        <dbReference type="Proteomes" id="UP000001064"/>
    </source>
</evidence>
<dbReference type="Pfam" id="PF00797">
    <property type="entry name" value="Acetyltransf_2"/>
    <property type="match status" value="1"/>
</dbReference>
<evidence type="ECO:0000256" key="3">
    <source>
        <dbReference type="ARBA" id="ARBA00022679"/>
    </source>
</evidence>
<dbReference type="STRING" id="5786.F0ZKG5"/>
<dbReference type="RefSeq" id="XP_003287909.1">
    <property type="nucleotide sequence ID" value="XM_003287861.1"/>
</dbReference>
<dbReference type="InParanoid" id="F0ZKG5"/>
<dbReference type="PRINTS" id="PR01543">
    <property type="entry name" value="ANATRNSFRASE"/>
</dbReference>
<comment type="similarity">
    <text evidence="1 6">Belongs to the arylamine N-acetyltransferase family.</text>
</comment>
<dbReference type="EC" id="2.3.1.5" evidence="2"/>
<dbReference type="Proteomes" id="UP000001064">
    <property type="component" value="Unassembled WGS sequence"/>
</dbReference>
<accession>F0ZKG5</accession>
<organism evidence="7 8">
    <name type="scientific">Dictyostelium purpureum</name>
    <name type="common">Slime mold</name>
    <dbReference type="NCBI Taxonomy" id="5786"/>
    <lineage>
        <taxon>Eukaryota</taxon>
        <taxon>Amoebozoa</taxon>
        <taxon>Evosea</taxon>
        <taxon>Eumycetozoa</taxon>
        <taxon>Dictyostelia</taxon>
        <taxon>Dictyosteliales</taxon>
        <taxon>Dictyosteliaceae</taxon>
        <taxon>Dictyostelium</taxon>
    </lineage>
</organism>
<dbReference type="GO" id="GO:0004060">
    <property type="term" value="F:arylamine N-acetyltransferase activity"/>
    <property type="evidence" value="ECO:0007669"/>
    <property type="project" value="UniProtKB-EC"/>
</dbReference>
<proteinExistence type="inferred from homology"/>
<protein>
    <recommendedName>
        <fullName evidence="2">arylamine N-acetyltransferase</fullName>
        <ecNumber evidence="2">2.3.1.5</ecNumber>
    </recommendedName>
</protein>
<dbReference type="OMA" id="IMESVAY"/>
<sequence>MLTEFQLSFYKRINVEPILNLKFEDLFLILDACCSTFSFENLDVIQDDIKEVTKETIYNQIVLNENGGLCFKLNGLIYYFLQESGFKDISLVTGVVVSGPNPNRAAGAHVAIILVNENKKYYIDIGFGGFTPILPIQIDEVEEITKSKNGLFRIVKEENEAINYLGKKQYYTHKMQFKKEDDYIDENLKQWISTFFFNLEPLQESYLNTSQKIMIIEKIDLAIGPMVFKFIDGGVATLTRNYLTITTNNGKKTKNPIHSNDHFNEILKSIFNINNQLIFSNKNKNVEWD</sequence>